<keyword evidence="3 5" id="KW-0732">Signal</keyword>
<evidence type="ECO:0000256" key="5">
    <source>
        <dbReference type="SAM" id="SignalP"/>
    </source>
</evidence>
<dbReference type="InterPro" id="IPR036937">
    <property type="entry name" value="Adhesion_dom_fimbrial_sf"/>
</dbReference>
<dbReference type="PROSITE" id="PS51257">
    <property type="entry name" value="PROKAR_LIPOPROTEIN"/>
    <property type="match status" value="1"/>
</dbReference>
<evidence type="ECO:0000256" key="2">
    <source>
        <dbReference type="ARBA" id="ARBA00006671"/>
    </source>
</evidence>
<keyword evidence="4" id="KW-0281">Fimbrium</keyword>
<proteinExistence type="inferred from homology"/>
<evidence type="ECO:0000256" key="4">
    <source>
        <dbReference type="ARBA" id="ARBA00023263"/>
    </source>
</evidence>
<dbReference type="RefSeq" id="WP_310827145.1">
    <property type="nucleotide sequence ID" value="NZ_JAQGEC010000017.1"/>
</dbReference>
<dbReference type="Gene3D" id="2.60.40.1090">
    <property type="entry name" value="Fimbrial-type adhesion domain"/>
    <property type="match status" value="1"/>
</dbReference>
<dbReference type="EMBL" id="JAQGEC010000017">
    <property type="protein sequence ID" value="MDR9891995.1"/>
    <property type="molecule type" value="Genomic_DNA"/>
</dbReference>
<comment type="subcellular location">
    <subcellularLocation>
        <location evidence="1">Fimbrium</location>
    </subcellularLocation>
</comment>
<dbReference type="PANTHER" id="PTHR33420">
    <property type="entry name" value="FIMBRIAL SUBUNIT ELFA-RELATED"/>
    <property type="match status" value="1"/>
</dbReference>
<dbReference type="GO" id="GO:0009289">
    <property type="term" value="C:pilus"/>
    <property type="evidence" value="ECO:0007669"/>
    <property type="project" value="UniProtKB-SubCell"/>
</dbReference>
<evidence type="ECO:0000313" key="8">
    <source>
        <dbReference type="Proteomes" id="UP001248822"/>
    </source>
</evidence>
<dbReference type="InterPro" id="IPR050263">
    <property type="entry name" value="Bact_Fimbrial_Adh_Pro"/>
</dbReference>
<evidence type="ECO:0000259" key="6">
    <source>
        <dbReference type="Pfam" id="PF00419"/>
    </source>
</evidence>
<dbReference type="Proteomes" id="UP001248822">
    <property type="component" value="Unassembled WGS sequence"/>
</dbReference>
<organism evidence="7 8">
    <name type="scientific">Pseudenterobacter timonensis</name>
    <dbReference type="NCBI Taxonomy" id="1755099"/>
    <lineage>
        <taxon>Bacteria</taxon>
        <taxon>Pseudomonadati</taxon>
        <taxon>Pseudomonadota</taxon>
        <taxon>Gammaproteobacteria</taxon>
        <taxon>Enterobacterales</taxon>
        <taxon>Enterobacteriaceae</taxon>
        <taxon>Pseudenterobacter</taxon>
    </lineage>
</organism>
<comment type="caution">
    <text evidence="7">The sequence shown here is derived from an EMBL/GenBank/DDBJ whole genome shotgun (WGS) entry which is preliminary data.</text>
</comment>
<dbReference type="InterPro" id="IPR000259">
    <property type="entry name" value="Adhesion_dom_fimbrial"/>
</dbReference>
<evidence type="ECO:0000313" key="7">
    <source>
        <dbReference type="EMBL" id="MDR9891995.1"/>
    </source>
</evidence>
<sequence length="364" mass="38459">MRTFLKWAIYFGLLALFGTLSFHAHAAGSSCRTTRDQWVVQVPFAIGYAPGVADWSPLSAPIPSSSAEFFSCSGGPDGYRSLGFIGADSAVGTVTGEDGSKRYVYKTQIDGIGYAIGMREPQYCADGGVRYIDGSATFSGKDSRRICDSAQNSAVASAPGYTLQFYVVFYKIPATNPMQGDNANTQEQNAGSLVLQTGDSQSSATSAVSPVQLRLASFSVRRTSCLVGTRSINVNMGTVNKNAFSGVGSTAGNARFAIPVTCAQNTSVKIGFFGDTAGTDNHVLALTHQPESASGVGIQLRYGDNTHAAQGQVIEFNTQQVPELGQSEGGQSQTYSFEASYIQTEEKIAAGKADAMATFNLIYN</sequence>
<evidence type="ECO:0000256" key="3">
    <source>
        <dbReference type="ARBA" id="ARBA00022729"/>
    </source>
</evidence>
<dbReference type="SUPFAM" id="SSF49401">
    <property type="entry name" value="Bacterial adhesins"/>
    <property type="match status" value="1"/>
</dbReference>
<dbReference type="Pfam" id="PF00419">
    <property type="entry name" value="Fimbrial"/>
    <property type="match status" value="1"/>
</dbReference>
<dbReference type="AlphaFoldDB" id="A0AAE4DQA4"/>
<feature type="signal peptide" evidence="5">
    <location>
        <begin position="1"/>
        <end position="26"/>
    </location>
</feature>
<evidence type="ECO:0000256" key="1">
    <source>
        <dbReference type="ARBA" id="ARBA00004561"/>
    </source>
</evidence>
<name>A0AAE4DQA4_9ENTR</name>
<accession>A0AAE4DQA4</accession>
<gene>
    <name evidence="7" type="ORF">O7047_17395</name>
</gene>
<protein>
    <submittedName>
        <fullName evidence="7">Fimbrial protein</fullName>
    </submittedName>
</protein>
<dbReference type="InterPro" id="IPR008966">
    <property type="entry name" value="Adhesion_dom_sf"/>
</dbReference>
<dbReference type="GO" id="GO:0043709">
    <property type="term" value="P:cell adhesion involved in single-species biofilm formation"/>
    <property type="evidence" value="ECO:0007669"/>
    <property type="project" value="TreeGrafter"/>
</dbReference>
<dbReference type="PANTHER" id="PTHR33420:SF12">
    <property type="entry name" value="FIMBRIN-LIKE PROTEIN FIMI-RELATED"/>
    <property type="match status" value="1"/>
</dbReference>
<feature type="domain" description="Fimbrial-type adhesion" evidence="6">
    <location>
        <begin position="219"/>
        <end position="363"/>
    </location>
</feature>
<feature type="chain" id="PRO_5042167533" evidence="5">
    <location>
        <begin position="27"/>
        <end position="364"/>
    </location>
</feature>
<reference evidence="7" key="1">
    <citation type="submission" date="2022-12" db="EMBL/GenBank/DDBJ databases">
        <title>NDM-1 containing novel ST 2018 Pseudenterobacter timonensis.</title>
        <authorList>
            <person name="Halder G."/>
            <person name="Mandal S."/>
            <person name="Dutta S."/>
        </authorList>
    </citation>
    <scope>NUCLEOTIDE SEQUENCE</scope>
    <source>
        <strain evidence="7">CNCI147</strain>
    </source>
</reference>
<comment type="similarity">
    <text evidence="2">Belongs to the fimbrial protein family.</text>
</comment>